<sequence>MKVNKKNKCETVLYACGFLRKKARQELMAMMMRQMMGVVMDVSGG</sequence>
<name>A1ZNG8_MICM2</name>
<evidence type="ECO:0000313" key="1">
    <source>
        <dbReference type="EMBL" id="EAY28079.1"/>
    </source>
</evidence>
<accession>A1ZNG8</accession>
<dbReference type="EMBL" id="AAWS01000018">
    <property type="protein sequence ID" value="EAY28079.1"/>
    <property type="molecule type" value="Genomic_DNA"/>
</dbReference>
<dbReference type="Proteomes" id="UP000004095">
    <property type="component" value="Unassembled WGS sequence"/>
</dbReference>
<keyword evidence="2" id="KW-1185">Reference proteome</keyword>
<dbReference type="AlphaFoldDB" id="A1ZNG8"/>
<reference evidence="1 2" key="1">
    <citation type="submission" date="2007-01" db="EMBL/GenBank/DDBJ databases">
        <authorList>
            <person name="Haygood M."/>
            <person name="Podell S."/>
            <person name="Anderson C."/>
            <person name="Hopkinson B."/>
            <person name="Roe K."/>
            <person name="Barbeau K."/>
            <person name="Gaasterland T."/>
            <person name="Ferriera S."/>
            <person name="Johnson J."/>
            <person name="Kravitz S."/>
            <person name="Beeson K."/>
            <person name="Sutton G."/>
            <person name="Rogers Y.-H."/>
            <person name="Friedman R."/>
            <person name="Frazier M."/>
            <person name="Venter J.C."/>
        </authorList>
    </citation>
    <scope>NUCLEOTIDE SEQUENCE [LARGE SCALE GENOMIC DNA]</scope>
    <source>
        <strain evidence="1 2">ATCC 23134</strain>
    </source>
</reference>
<gene>
    <name evidence="1" type="ORF">M23134_02189</name>
</gene>
<organism evidence="1 2">
    <name type="scientific">Microscilla marina ATCC 23134</name>
    <dbReference type="NCBI Taxonomy" id="313606"/>
    <lineage>
        <taxon>Bacteria</taxon>
        <taxon>Pseudomonadati</taxon>
        <taxon>Bacteroidota</taxon>
        <taxon>Cytophagia</taxon>
        <taxon>Cytophagales</taxon>
        <taxon>Microscillaceae</taxon>
        <taxon>Microscilla</taxon>
    </lineage>
</organism>
<comment type="caution">
    <text evidence="1">The sequence shown here is derived from an EMBL/GenBank/DDBJ whole genome shotgun (WGS) entry which is preliminary data.</text>
</comment>
<protein>
    <submittedName>
        <fullName evidence="1">Uncharacterized protein</fullName>
    </submittedName>
</protein>
<evidence type="ECO:0000313" key="2">
    <source>
        <dbReference type="Proteomes" id="UP000004095"/>
    </source>
</evidence>
<dbReference type="RefSeq" id="WP_004156004.1">
    <property type="nucleotide sequence ID" value="NZ_AAWS01000018.1"/>
</dbReference>
<proteinExistence type="predicted"/>